<dbReference type="GO" id="GO:0004497">
    <property type="term" value="F:monooxygenase activity"/>
    <property type="evidence" value="ECO:0007669"/>
    <property type="project" value="TreeGrafter"/>
</dbReference>
<organism evidence="2 3">
    <name type="scientific">Fusarium torreyae</name>
    <dbReference type="NCBI Taxonomy" id="1237075"/>
    <lineage>
        <taxon>Eukaryota</taxon>
        <taxon>Fungi</taxon>
        <taxon>Dikarya</taxon>
        <taxon>Ascomycota</taxon>
        <taxon>Pezizomycotina</taxon>
        <taxon>Sordariomycetes</taxon>
        <taxon>Hypocreomycetidae</taxon>
        <taxon>Hypocreales</taxon>
        <taxon>Nectriaceae</taxon>
        <taxon>Fusarium</taxon>
    </lineage>
</organism>
<dbReference type="Proteomes" id="UP001152049">
    <property type="component" value="Unassembled WGS sequence"/>
</dbReference>
<keyword evidence="1" id="KW-0560">Oxidoreductase</keyword>
<comment type="caution">
    <text evidence="2">The sequence shown here is derived from an EMBL/GenBank/DDBJ whole genome shotgun (WGS) entry which is preliminary data.</text>
</comment>
<dbReference type="InterPro" id="IPR036188">
    <property type="entry name" value="FAD/NAD-bd_sf"/>
</dbReference>
<reference evidence="2" key="1">
    <citation type="submission" date="2022-09" db="EMBL/GenBank/DDBJ databases">
        <title>Fusarium specimens isolated from Avocado Roots.</title>
        <authorList>
            <person name="Stajich J."/>
            <person name="Roper C."/>
            <person name="Heimlech-Rivalta G."/>
        </authorList>
    </citation>
    <scope>NUCLEOTIDE SEQUENCE</scope>
    <source>
        <strain evidence="2">CF00136</strain>
    </source>
</reference>
<dbReference type="SUPFAM" id="SSF51905">
    <property type="entry name" value="FAD/NAD(P)-binding domain"/>
    <property type="match status" value="2"/>
</dbReference>
<name>A0A9W8V861_9HYPO</name>
<evidence type="ECO:0000256" key="1">
    <source>
        <dbReference type="ARBA" id="ARBA00023002"/>
    </source>
</evidence>
<protein>
    <recommendedName>
        <fullName evidence="4">Monooxygenase</fullName>
    </recommendedName>
</protein>
<dbReference type="InterPro" id="IPR050982">
    <property type="entry name" value="Auxin_biosynth/cation_transpt"/>
</dbReference>
<evidence type="ECO:0000313" key="3">
    <source>
        <dbReference type="Proteomes" id="UP001152049"/>
    </source>
</evidence>
<proteinExistence type="predicted"/>
<gene>
    <name evidence="2" type="ORF">NW762_013998</name>
</gene>
<dbReference type="EMBL" id="JAOQAZ010000046">
    <property type="protein sequence ID" value="KAJ4245489.1"/>
    <property type="molecule type" value="Genomic_DNA"/>
</dbReference>
<dbReference type="OrthoDB" id="74360at2759"/>
<evidence type="ECO:0000313" key="2">
    <source>
        <dbReference type="EMBL" id="KAJ4245489.1"/>
    </source>
</evidence>
<sequence>MTTNREIIDSSEAYPPAGDLRRLFDERPVPVLSQRTIDLISFTDKNEWDQALIVVDVFNAALATNDTKALQACFFAEQAYWKDALALTYHLRTFFTPATVATNLLITKEARESTQEWKLEGAVFIPATPVLQFIDVSLSFRTSSPAAICSARFLLLPVKNSFGTLEWKIWILSTKLENLDIHPEDELLLRAPSRNLDEVKDVETDVLIIGGGNSAAALAARLKAFGVDSVMLERNAHTGDNWALRYDCMKFHVPTSFCELPYMEYEKQFQGTHLLGKDDLADHLRRFVDTFNLNVITSAKIQSTVYDKSTERWTITFQTPNGLRTATAKQLVQATGIASQKPYVPAIADEKLYKGLNIHSIAYRNGRQLANQGVKSVIVVGSANTGFDILEDCHAAGLDVTMVIRSPTYIVPLEYVCNEISLGAYNLGVAAADKMFLTLPAVVDGQLARNLFRMLASQEPDRYAALKAIGFPVLDSAEPNQSLYSNLIEKAGGHYVDVGVTDLLVQGKAGFKAGVEPVAFTETGLRFSDGSTADADAVIWCTGFADRDTRDVAAEVLGNGSSATNEASKCDKNLLGSRDIASRLDATWGIDAEGEIRGMWKRHLRLDNYWVMGGYTQQHRWHSRTLALQIKAALEGILPPAYRETRTVD</sequence>
<evidence type="ECO:0008006" key="4">
    <source>
        <dbReference type="Google" id="ProtNLM"/>
    </source>
</evidence>
<keyword evidence="3" id="KW-1185">Reference proteome</keyword>
<dbReference type="Pfam" id="PF13738">
    <property type="entry name" value="Pyr_redox_3"/>
    <property type="match status" value="1"/>
</dbReference>
<accession>A0A9W8V861</accession>
<dbReference type="AlphaFoldDB" id="A0A9W8V861"/>
<dbReference type="PRINTS" id="PR00411">
    <property type="entry name" value="PNDRDTASEI"/>
</dbReference>
<dbReference type="GO" id="GO:0050660">
    <property type="term" value="F:flavin adenine dinucleotide binding"/>
    <property type="evidence" value="ECO:0007669"/>
    <property type="project" value="TreeGrafter"/>
</dbReference>
<dbReference type="PANTHER" id="PTHR43539">
    <property type="entry name" value="FLAVIN-BINDING MONOOXYGENASE-LIKE PROTEIN (AFU_ORTHOLOGUE AFUA_4G09220)"/>
    <property type="match status" value="1"/>
</dbReference>
<dbReference type="PANTHER" id="PTHR43539:SF68">
    <property type="entry name" value="FLAVIN-BINDING MONOOXYGENASE-LIKE PROTEIN (AFU_ORTHOLOGUE AFUA_4G09220)"/>
    <property type="match status" value="1"/>
</dbReference>
<dbReference type="Gene3D" id="3.50.50.60">
    <property type="entry name" value="FAD/NAD(P)-binding domain"/>
    <property type="match status" value="2"/>
</dbReference>